<organism evidence="3 4">
    <name type="scientific">Platanthera guangdongensis</name>
    <dbReference type="NCBI Taxonomy" id="2320717"/>
    <lineage>
        <taxon>Eukaryota</taxon>
        <taxon>Viridiplantae</taxon>
        <taxon>Streptophyta</taxon>
        <taxon>Embryophyta</taxon>
        <taxon>Tracheophyta</taxon>
        <taxon>Spermatophyta</taxon>
        <taxon>Magnoliopsida</taxon>
        <taxon>Liliopsida</taxon>
        <taxon>Asparagales</taxon>
        <taxon>Orchidaceae</taxon>
        <taxon>Orchidoideae</taxon>
        <taxon>Orchideae</taxon>
        <taxon>Orchidinae</taxon>
        <taxon>Platanthera</taxon>
    </lineage>
</organism>
<accession>A0ABR2MA25</accession>
<feature type="chain" id="PRO_5046342015" evidence="1">
    <location>
        <begin position="35"/>
        <end position="131"/>
    </location>
</feature>
<sequence>MAKLDAPLFGGTCRFVKVLAWLLVISQSLLIVASQKHYSVDVVVAEHGGYIYEVFGYESLDEESQSVGTLSGFTVRDVVGADGYVYGGNDYDDADLDGNAMENDDIDNDEVIATTDLVVSFPKDIPAMAEG</sequence>
<evidence type="ECO:0000256" key="1">
    <source>
        <dbReference type="SAM" id="SignalP"/>
    </source>
</evidence>
<dbReference type="Proteomes" id="UP001412067">
    <property type="component" value="Unassembled WGS sequence"/>
</dbReference>
<evidence type="ECO:0000313" key="4">
    <source>
        <dbReference type="Proteomes" id="UP001412067"/>
    </source>
</evidence>
<evidence type="ECO:0000313" key="3">
    <source>
        <dbReference type="EMBL" id="KAK8961047.1"/>
    </source>
</evidence>
<feature type="signal peptide" evidence="1">
    <location>
        <begin position="1"/>
        <end position="34"/>
    </location>
</feature>
<dbReference type="EMBL" id="JBBWWR010000010">
    <property type="protein sequence ID" value="KAK8961047.1"/>
    <property type="molecule type" value="Genomic_DNA"/>
</dbReference>
<protein>
    <submittedName>
        <fullName evidence="3">Phosphatidylinositol:ceramide inositolphosphotransferase</fullName>
    </submittedName>
</protein>
<reference evidence="3 4" key="1">
    <citation type="journal article" date="2022" name="Nat. Plants">
        <title>Genomes of leafy and leafless Platanthera orchids illuminate the evolution of mycoheterotrophy.</title>
        <authorList>
            <person name="Li M.H."/>
            <person name="Liu K.W."/>
            <person name="Li Z."/>
            <person name="Lu H.C."/>
            <person name="Ye Q.L."/>
            <person name="Zhang D."/>
            <person name="Wang J.Y."/>
            <person name="Li Y.F."/>
            <person name="Zhong Z.M."/>
            <person name="Liu X."/>
            <person name="Yu X."/>
            <person name="Liu D.K."/>
            <person name="Tu X.D."/>
            <person name="Liu B."/>
            <person name="Hao Y."/>
            <person name="Liao X.Y."/>
            <person name="Jiang Y.T."/>
            <person name="Sun W.H."/>
            <person name="Chen J."/>
            <person name="Chen Y.Q."/>
            <person name="Ai Y."/>
            <person name="Zhai J.W."/>
            <person name="Wu S.S."/>
            <person name="Zhou Z."/>
            <person name="Hsiao Y.Y."/>
            <person name="Wu W.L."/>
            <person name="Chen Y.Y."/>
            <person name="Lin Y.F."/>
            <person name="Hsu J.L."/>
            <person name="Li C.Y."/>
            <person name="Wang Z.W."/>
            <person name="Zhao X."/>
            <person name="Zhong W.Y."/>
            <person name="Ma X.K."/>
            <person name="Ma L."/>
            <person name="Huang J."/>
            <person name="Chen G.Z."/>
            <person name="Huang M.Z."/>
            <person name="Huang L."/>
            <person name="Peng D.H."/>
            <person name="Luo Y.B."/>
            <person name="Zou S.Q."/>
            <person name="Chen S.P."/>
            <person name="Lan S."/>
            <person name="Tsai W.C."/>
            <person name="Van de Peer Y."/>
            <person name="Liu Z.J."/>
        </authorList>
    </citation>
    <scope>NUCLEOTIDE SEQUENCE [LARGE SCALE GENOMIC DNA]</scope>
    <source>
        <strain evidence="3">Lor288</strain>
    </source>
</reference>
<proteinExistence type="predicted"/>
<dbReference type="InterPro" id="IPR025749">
    <property type="entry name" value="Sphingomyelin_synth-like_dom"/>
</dbReference>
<name>A0ABR2MA25_9ASPA</name>
<evidence type="ECO:0000259" key="2">
    <source>
        <dbReference type="Pfam" id="PF14360"/>
    </source>
</evidence>
<feature type="domain" description="Sphingomyelin synthase-like" evidence="2">
    <location>
        <begin position="13"/>
        <end position="45"/>
    </location>
</feature>
<keyword evidence="4" id="KW-1185">Reference proteome</keyword>
<gene>
    <name evidence="3" type="primary">ERH1</name>
    <name evidence="3" type="ORF">KSP40_PGU006656</name>
</gene>
<dbReference type="Pfam" id="PF14360">
    <property type="entry name" value="PAP2_C"/>
    <property type="match status" value="1"/>
</dbReference>
<comment type="caution">
    <text evidence="3">The sequence shown here is derived from an EMBL/GenBank/DDBJ whole genome shotgun (WGS) entry which is preliminary data.</text>
</comment>
<keyword evidence="1" id="KW-0732">Signal</keyword>